<dbReference type="Gene3D" id="3.50.40.10">
    <property type="entry name" value="Phenylalanyl-trna Synthetase, Chain B, domain 3"/>
    <property type="match status" value="1"/>
</dbReference>
<organism evidence="12">
    <name type="scientific">sediment metagenome</name>
    <dbReference type="NCBI Taxonomy" id="749907"/>
    <lineage>
        <taxon>unclassified sequences</taxon>
        <taxon>metagenomes</taxon>
        <taxon>ecological metagenomes</taxon>
    </lineage>
</organism>
<keyword evidence="3 12" id="KW-0436">Ligase</keyword>
<proteinExistence type="predicted"/>
<dbReference type="InterPro" id="IPR015413">
    <property type="entry name" value="Methionyl/Leucyl_tRNA_Synth"/>
</dbReference>
<evidence type="ECO:0000256" key="7">
    <source>
        <dbReference type="ARBA" id="ARBA00022840"/>
    </source>
</evidence>
<sequence length="708" mass="80277">MAGKFYITTAIDYVNSVPHLGHAYEKLSADTIARWHRLKGEEVLFLTGTDENAQKNVQAAQKAGKPVKQFVDEMAANFIRLCQAYNISHDDFIRTTEERHSQVAKSLFQKLHDSGDIYKGDYEGLYCYGCEAFYLEKDLKDGCCPMHGTKPELIKEEAYFFRLSKYQKQLLELYRKNRQMVLPESRRNEMLNRVKEGLRDICVSRQNVEWGVPVPFDNKHKIYVWFDALINYISALGWPKGERFRKFWPADMHMIGMDINWFHSVIWPAMLIAAGIEPPKTVFVHGFITSKGEKLSKTRGIVIEPFRLAEQYGVDQVRYFLLRAGPFGEEIDYTEDALVGRINGELVADLGNLLNRAVTLADRFKGEIKGTPELDSGLGLEKLSGHMEKLELNSGLDEIWRYLRLCNKYISDKEPWKMEGEELGNVLYNLLEALRCIAIIVSPFMPRTAERMNQQLGVKPGLLKDCKFGAWKGRISIGKHLFEKVELKKEEGKKVSFSVTKDAAELGVKVKAAVVRGVTVKKKHSGLEKLKKEAVEKAGLDAIGKSREVEGYRDIYKKVKAEVENPIAVLAGIVKKAGKLPTINTVVDSYNAVAIQRRLSMGSHDLDKVQGDVIFRVTEGTEDWIPLGQDKHAKVPKGEYACMDQAKVLCRMDIKQSDLTKITEKTKDVFLYVQGNLATTDKYLEDALKEACSNITRFCGGKAEFLKV</sequence>
<comment type="caution">
    <text evidence="12">The sequence shown here is derived from an EMBL/GenBank/DDBJ whole genome shotgun (WGS) entry which is preliminary data.</text>
</comment>
<dbReference type="InterPro" id="IPR014758">
    <property type="entry name" value="Met-tRNA_synth"/>
</dbReference>
<reference evidence="12" key="1">
    <citation type="submission" date="2010-07" db="EMBL/GenBank/DDBJ databases">
        <authorList>
            <consortium name="CONSOLIDER consortium CSD2007-00005"/>
            <person name="Guazzaroni M.-E."/>
            <person name="Richter M."/>
            <person name="Garcia-Salamanca A."/>
            <person name="Yarza P."/>
            <person name="Ferrer M."/>
        </authorList>
    </citation>
    <scope>NUCLEOTIDE SEQUENCE</scope>
</reference>
<dbReference type="GO" id="GO:0004825">
    <property type="term" value="F:methionine-tRNA ligase activity"/>
    <property type="evidence" value="ECO:0007669"/>
    <property type="project" value="UniProtKB-EC"/>
</dbReference>
<dbReference type="InterPro" id="IPR023457">
    <property type="entry name" value="Met-tRNA_synth_2"/>
</dbReference>
<dbReference type="InterPro" id="IPR005146">
    <property type="entry name" value="B3/B4_tRNA-bd"/>
</dbReference>
<dbReference type="GO" id="GO:0004826">
    <property type="term" value="F:phenylalanine-tRNA ligase activity"/>
    <property type="evidence" value="ECO:0007669"/>
    <property type="project" value="InterPro"/>
</dbReference>
<dbReference type="GO" id="GO:0003723">
    <property type="term" value="F:RNA binding"/>
    <property type="evidence" value="ECO:0007669"/>
    <property type="project" value="InterPro"/>
</dbReference>
<dbReference type="InterPro" id="IPR041872">
    <property type="entry name" value="Anticodon_Met"/>
</dbReference>
<evidence type="ECO:0000256" key="4">
    <source>
        <dbReference type="ARBA" id="ARBA00022723"/>
    </source>
</evidence>
<dbReference type="GO" id="GO:0005739">
    <property type="term" value="C:mitochondrion"/>
    <property type="evidence" value="ECO:0007669"/>
    <property type="project" value="UniProtKB-ARBA"/>
</dbReference>
<keyword evidence="6" id="KW-0862">Zinc</keyword>
<accession>D9PI47</accession>
<dbReference type="Gene3D" id="3.40.50.620">
    <property type="entry name" value="HUPs"/>
    <property type="match status" value="1"/>
</dbReference>
<dbReference type="InterPro" id="IPR033911">
    <property type="entry name" value="MetRS_core"/>
</dbReference>
<keyword evidence="7" id="KW-0067">ATP-binding</keyword>
<dbReference type="Gene3D" id="1.10.730.10">
    <property type="entry name" value="Isoleucyl-tRNA Synthetase, Domain 1"/>
    <property type="match status" value="1"/>
</dbReference>
<dbReference type="GO" id="GO:0005524">
    <property type="term" value="F:ATP binding"/>
    <property type="evidence" value="ECO:0007669"/>
    <property type="project" value="UniProtKB-KW"/>
</dbReference>
<evidence type="ECO:0000256" key="1">
    <source>
        <dbReference type="ARBA" id="ARBA00001947"/>
    </source>
</evidence>
<feature type="domain" description="B3/B4 tRNA-binding" evidence="11">
    <location>
        <begin position="551"/>
        <end position="700"/>
    </location>
</feature>
<dbReference type="InterPro" id="IPR032678">
    <property type="entry name" value="tRNA-synt_1_cat_dom"/>
</dbReference>
<dbReference type="PRINTS" id="PR01041">
    <property type="entry name" value="TRNASYNTHMET"/>
</dbReference>
<dbReference type="SMART" id="SM00873">
    <property type="entry name" value="B3_4"/>
    <property type="match status" value="1"/>
</dbReference>
<protein>
    <recommendedName>
        <fullName evidence="2">methionine--tRNA ligase</fullName>
        <ecNumber evidence="2">6.1.1.10</ecNumber>
    </recommendedName>
</protein>
<evidence type="ECO:0000259" key="11">
    <source>
        <dbReference type="SMART" id="SM00873"/>
    </source>
</evidence>
<dbReference type="Pfam" id="PF09334">
    <property type="entry name" value="tRNA-synt_1g"/>
    <property type="match status" value="1"/>
</dbReference>
<dbReference type="FunFam" id="2.170.220.10:FF:000001">
    <property type="entry name" value="methionine--tRNA ligase, mitochondrial"/>
    <property type="match status" value="1"/>
</dbReference>
<dbReference type="InterPro" id="IPR009080">
    <property type="entry name" value="tRNAsynth_Ia_anticodon-bd"/>
</dbReference>
<dbReference type="InterPro" id="IPR013155">
    <property type="entry name" value="M/V/L/I-tRNA-synth_anticd-bd"/>
</dbReference>
<evidence type="ECO:0000256" key="8">
    <source>
        <dbReference type="ARBA" id="ARBA00022917"/>
    </source>
</evidence>
<evidence type="ECO:0000256" key="10">
    <source>
        <dbReference type="ARBA" id="ARBA00047364"/>
    </source>
</evidence>
<dbReference type="AlphaFoldDB" id="D9PI47"/>
<comment type="catalytic activity">
    <reaction evidence="10">
        <text>tRNA(Met) + L-methionine + ATP = L-methionyl-tRNA(Met) + AMP + diphosphate</text>
        <dbReference type="Rhea" id="RHEA:13481"/>
        <dbReference type="Rhea" id="RHEA-COMP:9667"/>
        <dbReference type="Rhea" id="RHEA-COMP:9698"/>
        <dbReference type="ChEBI" id="CHEBI:30616"/>
        <dbReference type="ChEBI" id="CHEBI:33019"/>
        <dbReference type="ChEBI" id="CHEBI:57844"/>
        <dbReference type="ChEBI" id="CHEBI:78442"/>
        <dbReference type="ChEBI" id="CHEBI:78530"/>
        <dbReference type="ChEBI" id="CHEBI:456215"/>
        <dbReference type="EC" id="6.1.1.10"/>
    </reaction>
</comment>
<dbReference type="NCBIfam" id="TIGR00398">
    <property type="entry name" value="metG"/>
    <property type="match status" value="1"/>
</dbReference>
<keyword evidence="9 12" id="KW-0030">Aminoacyl-tRNA synthetase</keyword>
<dbReference type="CDD" id="cd07957">
    <property type="entry name" value="Anticodon_Ia_Met"/>
    <property type="match status" value="1"/>
</dbReference>
<dbReference type="Pfam" id="PF03483">
    <property type="entry name" value="B3_4"/>
    <property type="match status" value="1"/>
</dbReference>
<dbReference type="SUPFAM" id="SSF52374">
    <property type="entry name" value="Nucleotidylyl transferase"/>
    <property type="match status" value="1"/>
</dbReference>
<dbReference type="InterPro" id="IPR020825">
    <property type="entry name" value="Phe-tRNA_synthase-like_B3/B4"/>
</dbReference>
<dbReference type="SUPFAM" id="SSF47323">
    <property type="entry name" value="Anticodon-binding domain of a subclass of class I aminoacyl-tRNA synthetases"/>
    <property type="match status" value="1"/>
</dbReference>
<comment type="cofactor">
    <cofactor evidence="1">
        <name>Zn(2+)</name>
        <dbReference type="ChEBI" id="CHEBI:29105"/>
    </cofactor>
</comment>
<evidence type="ECO:0000256" key="2">
    <source>
        <dbReference type="ARBA" id="ARBA00012838"/>
    </source>
</evidence>
<name>D9PI47_9ZZZZ</name>
<dbReference type="EC" id="6.1.1.10" evidence="2"/>
<dbReference type="Pfam" id="PF01406">
    <property type="entry name" value="tRNA-synt_1e"/>
    <property type="match status" value="1"/>
</dbReference>
<reference evidence="12" key="2">
    <citation type="journal article" date="2011" name="Microb. Ecol.">
        <title>Taxonomic and Functional Metagenomic Profiling of the Microbial Community in the Anoxic Sediment of a Sub-saline Shallow Lake (Laguna de Carrizo, Central Spain).</title>
        <authorList>
            <person name="Ferrer M."/>
            <person name="Guazzaroni M.E."/>
            <person name="Richter M."/>
            <person name="Garcia-Salamanca A."/>
            <person name="Yarza P."/>
            <person name="Suarez-Suarez A."/>
            <person name="Solano J."/>
            <person name="Alcaide M."/>
            <person name="van Dillewijn P."/>
            <person name="Molina-Henares M.A."/>
            <person name="Lopez-Cortes N."/>
            <person name="Al-Ramahi Y."/>
            <person name="Guerrero C."/>
            <person name="Acosta A."/>
            <person name="de Eugenio L.I."/>
            <person name="Martinez V."/>
            <person name="Marques S."/>
            <person name="Rojo F."/>
            <person name="Santero E."/>
            <person name="Genilloud O."/>
            <person name="Perez-Perez J."/>
            <person name="Rossello-Mora R."/>
            <person name="Ramos J.L."/>
        </authorList>
    </citation>
    <scope>NUCLEOTIDE SEQUENCE</scope>
</reference>
<keyword evidence="4" id="KW-0479">Metal-binding</keyword>
<evidence type="ECO:0000313" key="12">
    <source>
        <dbReference type="EMBL" id="EFK96768.1"/>
    </source>
</evidence>
<evidence type="ECO:0000256" key="6">
    <source>
        <dbReference type="ARBA" id="ARBA00022833"/>
    </source>
</evidence>
<keyword evidence="5" id="KW-0547">Nucleotide-binding</keyword>
<dbReference type="SUPFAM" id="SSF56037">
    <property type="entry name" value="PheT/TilS domain"/>
    <property type="match status" value="1"/>
</dbReference>
<dbReference type="CDD" id="cd00814">
    <property type="entry name" value="MetRS_core"/>
    <property type="match status" value="1"/>
</dbReference>
<dbReference type="EMBL" id="ADZX01000405">
    <property type="protein sequence ID" value="EFK96768.1"/>
    <property type="molecule type" value="Genomic_DNA"/>
</dbReference>
<dbReference type="Gene3D" id="2.170.220.10">
    <property type="match status" value="1"/>
</dbReference>
<dbReference type="Pfam" id="PF08264">
    <property type="entry name" value="Anticodon_1"/>
    <property type="match status" value="1"/>
</dbReference>
<evidence type="ECO:0000256" key="5">
    <source>
        <dbReference type="ARBA" id="ARBA00022741"/>
    </source>
</evidence>
<keyword evidence="8" id="KW-0648">Protein biosynthesis</keyword>
<gene>
    <name evidence="12" type="primary">metG</name>
    <name evidence="12" type="ORF">LDC_1201</name>
</gene>
<dbReference type="GO" id="GO:0046872">
    <property type="term" value="F:metal ion binding"/>
    <property type="evidence" value="ECO:0007669"/>
    <property type="project" value="UniProtKB-KW"/>
</dbReference>
<evidence type="ECO:0000256" key="3">
    <source>
        <dbReference type="ARBA" id="ARBA00022598"/>
    </source>
</evidence>
<dbReference type="PANTHER" id="PTHR43326">
    <property type="entry name" value="METHIONYL-TRNA SYNTHETASE"/>
    <property type="match status" value="1"/>
</dbReference>
<dbReference type="InterPro" id="IPR014729">
    <property type="entry name" value="Rossmann-like_a/b/a_fold"/>
</dbReference>
<dbReference type="GO" id="GO:0006431">
    <property type="term" value="P:methionyl-tRNA aminoacylation"/>
    <property type="evidence" value="ECO:0007669"/>
    <property type="project" value="InterPro"/>
</dbReference>
<dbReference type="PANTHER" id="PTHR43326:SF1">
    <property type="entry name" value="METHIONINE--TRNA LIGASE, MITOCHONDRIAL"/>
    <property type="match status" value="1"/>
</dbReference>
<evidence type="ECO:0000256" key="9">
    <source>
        <dbReference type="ARBA" id="ARBA00023146"/>
    </source>
</evidence>
<dbReference type="NCBIfam" id="NF008900">
    <property type="entry name" value="PRK12267.1"/>
    <property type="match status" value="1"/>
</dbReference>